<evidence type="ECO:0000313" key="5">
    <source>
        <dbReference type="Proteomes" id="UP000789390"/>
    </source>
</evidence>
<dbReference type="PANTHER" id="PTHR12766">
    <property type="entry name" value="DEATH DOMAIN-ASSOCIATED PROTEIN 6 DAXX"/>
    <property type="match status" value="1"/>
</dbReference>
<dbReference type="GO" id="GO:0050681">
    <property type="term" value="F:nuclear androgen receptor binding"/>
    <property type="evidence" value="ECO:0007669"/>
    <property type="project" value="TreeGrafter"/>
</dbReference>
<accession>A0A8J2RH01</accession>
<proteinExistence type="predicted"/>
<sequence>MAAPLPVLVEDDKVGGVELIESVQACVDHKPPNTTEIHASSSSSGNNAPDTNTNNGHGDACESLVFEQFITACTPHLKIPGDERIIEKLRRYYSKINVECIETSEFASEMSSCNAKAASKKQAHIKKLENYLQKLDEKIKELQAREVDLDDEDNSDFLLECRYKKRFAYVYGKLCDIVGYSKDDPKPKLEYNGTRFPEINRNISRYLRKTDQFPDLQDIHEIITETNEKEGLHLTDITIMTREVFKEVGIKLKKRRIEDFEANFGSTLTDHIEVDDNNDPATLDADLREKLARNQQLATKRLNEVMDSYAFKQDMRGEEGSRGSNEEDNDEEEEDDDDDDVEEEEEEIDDLDDANLLIEIEDSRSPELPSGTEDSKINHPLTNSTKDPPLEPEVIQEIKPSSEPSKNGFLAELDVKPNIKLTTSPKSELSNEVIALTNRESNSTNLNSSNLLRAVKRGISCVDHEDTVKLSVKRKVPILPYIDDDDVIVLSD</sequence>
<dbReference type="Proteomes" id="UP000789390">
    <property type="component" value="Unassembled WGS sequence"/>
</dbReference>
<keyword evidence="1" id="KW-0175">Coiled coil</keyword>
<dbReference type="GO" id="GO:0006334">
    <property type="term" value="P:nucleosome assembly"/>
    <property type="evidence" value="ECO:0007669"/>
    <property type="project" value="TreeGrafter"/>
</dbReference>
<keyword evidence="5" id="KW-1185">Reference proteome</keyword>
<feature type="region of interest" description="Disordered" evidence="2">
    <location>
        <begin position="30"/>
        <end position="56"/>
    </location>
</feature>
<feature type="compositionally biased region" description="Basic and acidic residues" evidence="2">
    <location>
        <begin position="313"/>
        <end position="325"/>
    </location>
</feature>
<dbReference type="GO" id="GO:0003714">
    <property type="term" value="F:transcription corepressor activity"/>
    <property type="evidence" value="ECO:0007669"/>
    <property type="project" value="TreeGrafter"/>
</dbReference>
<dbReference type="AlphaFoldDB" id="A0A8J2RH01"/>
<reference evidence="4" key="1">
    <citation type="submission" date="2021-11" db="EMBL/GenBank/DDBJ databases">
        <authorList>
            <person name="Schell T."/>
        </authorList>
    </citation>
    <scope>NUCLEOTIDE SEQUENCE</scope>
    <source>
        <strain evidence="4">M5</strain>
    </source>
</reference>
<dbReference type="EMBL" id="CAKKLH010000021">
    <property type="protein sequence ID" value="CAH0099559.1"/>
    <property type="molecule type" value="Genomic_DNA"/>
</dbReference>
<dbReference type="GO" id="GO:0042981">
    <property type="term" value="P:regulation of apoptotic process"/>
    <property type="evidence" value="ECO:0007669"/>
    <property type="project" value="TreeGrafter"/>
</dbReference>
<dbReference type="InterPro" id="IPR046378">
    <property type="entry name" value="DAXX_histone-bd"/>
</dbReference>
<evidence type="ECO:0000256" key="2">
    <source>
        <dbReference type="SAM" id="MobiDB-lite"/>
    </source>
</evidence>
<evidence type="ECO:0000259" key="3">
    <source>
        <dbReference type="Pfam" id="PF20920"/>
    </source>
</evidence>
<comment type="caution">
    <text evidence="4">The sequence shown here is derived from an EMBL/GenBank/DDBJ whole genome shotgun (WGS) entry which is preliminary data.</text>
</comment>
<dbReference type="OrthoDB" id="7492809at2759"/>
<dbReference type="GO" id="GO:0016605">
    <property type="term" value="C:PML body"/>
    <property type="evidence" value="ECO:0007669"/>
    <property type="project" value="TreeGrafter"/>
</dbReference>
<dbReference type="GO" id="GO:0042393">
    <property type="term" value="F:histone binding"/>
    <property type="evidence" value="ECO:0007669"/>
    <property type="project" value="InterPro"/>
</dbReference>
<dbReference type="GO" id="GO:0003713">
    <property type="term" value="F:transcription coactivator activity"/>
    <property type="evidence" value="ECO:0007669"/>
    <property type="project" value="TreeGrafter"/>
</dbReference>
<protein>
    <recommendedName>
        <fullName evidence="3">Daxx histone-binding domain-containing protein</fullName>
    </recommendedName>
</protein>
<feature type="coiled-coil region" evidence="1">
    <location>
        <begin position="118"/>
        <end position="152"/>
    </location>
</feature>
<feature type="domain" description="Daxx histone-binding" evidence="3">
    <location>
        <begin position="226"/>
        <end position="310"/>
    </location>
</feature>
<feature type="compositionally biased region" description="Acidic residues" evidence="2">
    <location>
        <begin position="326"/>
        <end position="353"/>
    </location>
</feature>
<organism evidence="4 5">
    <name type="scientific">Daphnia galeata</name>
    <dbReference type="NCBI Taxonomy" id="27404"/>
    <lineage>
        <taxon>Eukaryota</taxon>
        <taxon>Metazoa</taxon>
        <taxon>Ecdysozoa</taxon>
        <taxon>Arthropoda</taxon>
        <taxon>Crustacea</taxon>
        <taxon>Branchiopoda</taxon>
        <taxon>Diplostraca</taxon>
        <taxon>Cladocera</taxon>
        <taxon>Anomopoda</taxon>
        <taxon>Daphniidae</taxon>
        <taxon>Daphnia</taxon>
    </lineage>
</organism>
<dbReference type="InterPro" id="IPR046426">
    <property type="entry name" value="DAXX_histone-bd_sf"/>
</dbReference>
<feature type="compositionally biased region" description="Polar residues" evidence="2">
    <location>
        <begin position="32"/>
        <end position="56"/>
    </location>
</feature>
<dbReference type="Pfam" id="PF20920">
    <property type="entry name" value="DAXX_hist_bd"/>
    <property type="match status" value="1"/>
</dbReference>
<gene>
    <name evidence="4" type="ORF">DGAL_LOCUS1704</name>
</gene>
<evidence type="ECO:0000256" key="1">
    <source>
        <dbReference type="SAM" id="Coils"/>
    </source>
</evidence>
<dbReference type="PANTHER" id="PTHR12766:SF7">
    <property type="entry name" value="DEATH DOMAIN-ASSOCIATED PROTEIN 6"/>
    <property type="match status" value="1"/>
</dbReference>
<name>A0A8J2RH01_9CRUS</name>
<dbReference type="Gene3D" id="1.20.58.2170">
    <property type="match status" value="1"/>
</dbReference>
<feature type="region of interest" description="Disordered" evidence="2">
    <location>
        <begin position="309"/>
        <end position="390"/>
    </location>
</feature>
<evidence type="ECO:0000313" key="4">
    <source>
        <dbReference type="EMBL" id="CAH0099559.1"/>
    </source>
</evidence>